<evidence type="ECO:0000313" key="2">
    <source>
        <dbReference type="EMBL" id="MDO6577664.1"/>
    </source>
</evidence>
<dbReference type="AlphaFoldDB" id="A0AAW7Z2J1"/>
<proteinExistence type="predicted"/>
<dbReference type="InterPro" id="IPR027417">
    <property type="entry name" value="P-loop_NTPase"/>
</dbReference>
<organism evidence="2 4">
    <name type="scientific">Alteromonas stellipolaris</name>
    <dbReference type="NCBI Taxonomy" id="233316"/>
    <lineage>
        <taxon>Bacteria</taxon>
        <taxon>Pseudomonadati</taxon>
        <taxon>Pseudomonadota</taxon>
        <taxon>Gammaproteobacteria</taxon>
        <taxon>Alteromonadales</taxon>
        <taxon>Alteromonadaceae</taxon>
        <taxon>Alteromonas/Salinimonas group</taxon>
        <taxon>Alteromonas</taxon>
    </lineage>
</organism>
<dbReference type="Proteomes" id="UP001170717">
    <property type="component" value="Unassembled WGS sequence"/>
</dbReference>
<dbReference type="SUPFAM" id="SSF52540">
    <property type="entry name" value="P-loop containing nucleoside triphosphate hydrolases"/>
    <property type="match status" value="1"/>
</dbReference>
<dbReference type="EMBL" id="CP013926">
    <property type="protein sequence ID" value="AMJ72756.1"/>
    <property type="molecule type" value="Genomic_DNA"/>
</dbReference>
<accession>A0AAW7Z2J1</accession>
<dbReference type="EMBL" id="JAUOQI010000005">
    <property type="protein sequence ID" value="MDO6577664.1"/>
    <property type="molecule type" value="Genomic_DNA"/>
</dbReference>
<keyword evidence="3" id="KW-1185">Reference proteome</keyword>
<gene>
    <name evidence="2" type="primary">imuA</name>
    <name evidence="1" type="ORF">AVL57_01420</name>
    <name evidence="2" type="ORF">Q4527_09675</name>
</gene>
<evidence type="ECO:0000313" key="4">
    <source>
        <dbReference type="Proteomes" id="UP001170717"/>
    </source>
</evidence>
<name>A0AAW7Z2J1_9ALTE</name>
<dbReference type="KEGG" id="asq:AVL57_01420"/>
<reference evidence="1 3" key="1">
    <citation type="submission" date="2015-12" db="EMBL/GenBank/DDBJ databases">
        <title>Intraspecies pangenome expansion in the marine bacterium Alteromonas.</title>
        <authorList>
            <person name="Lopez-Perez M."/>
            <person name="Rodriguez-Valera F."/>
        </authorList>
    </citation>
    <scope>NUCLEOTIDE SEQUENCE [LARGE SCALE GENOMIC DNA]</scope>
    <source>
        <strain evidence="1 3">LMG 21861</strain>
    </source>
</reference>
<evidence type="ECO:0000313" key="1">
    <source>
        <dbReference type="EMBL" id="AMJ72756.1"/>
    </source>
</evidence>
<dbReference type="RefSeq" id="WP_057794981.1">
    <property type="nucleotide sequence ID" value="NZ_CAXIBE010000098.1"/>
</dbReference>
<protein>
    <submittedName>
        <fullName evidence="1">Recombinase RecA</fullName>
    </submittedName>
    <submittedName>
        <fullName evidence="2">Translesion DNA synthesis-associated protein ImuA</fullName>
    </submittedName>
</protein>
<dbReference type="GeneID" id="83256318"/>
<sequence>MNIPISPINEVRSKAALFDKHPHIWRAREKPVSENKFLLGNLILDEALHGGIATSGVVRVASLTGIGEITLFKHVLTTHRTHKLRVFIKPPAQLQAPWLSSLGVDLEQVIVVLPKTDQEALWAAEQCLKSAACHCVLLWNNTMDAKAARRLQVAASHNDTLCLLFTSPNQQRASFPITLDLSLHLRDAQLVVNIIKQRHGWPVSDIVIPHSWTPNNRAIQSAMQNNKNTEPALHSVI</sequence>
<dbReference type="Proteomes" id="UP000056750">
    <property type="component" value="Chromosome"/>
</dbReference>
<reference evidence="2" key="2">
    <citation type="submission" date="2023-07" db="EMBL/GenBank/DDBJ databases">
        <title>Genome content predicts the carbon catabolic preferences of heterotrophic bacteria.</title>
        <authorList>
            <person name="Gralka M."/>
        </authorList>
    </citation>
    <scope>NUCLEOTIDE SEQUENCE</scope>
    <source>
        <strain evidence="2">F2M12</strain>
    </source>
</reference>
<dbReference type="Gene3D" id="3.40.50.300">
    <property type="entry name" value="P-loop containing nucleotide triphosphate hydrolases"/>
    <property type="match status" value="1"/>
</dbReference>
<dbReference type="NCBIfam" id="NF033429">
    <property type="entry name" value="ImuA_translesion"/>
    <property type="match status" value="1"/>
</dbReference>
<dbReference type="InterPro" id="IPR047610">
    <property type="entry name" value="ImuA_translesion"/>
</dbReference>
<evidence type="ECO:0000313" key="3">
    <source>
        <dbReference type="Proteomes" id="UP000056750"/>
    </source>
</evidence>